<evidence type="ECO:0000313" key="1">
    <source>
        <dbReference type="EMBL" id="ORX41706.1"/>
    </source>
</evidence>
<dbReference type="EMBL" id="MCFH01000080">
    <property type="protein sequence ID" value="ORX41706.1"/>
    <property type="molecule type" value="Genomic_DNA"/>
</dbReference>
<name>A0A1Y1UW49_9FUNG</name>
<dbReference type="InterPro" id="IPR038772">
    <property type="entry name" value="Sph/SMPD2-like"/>
</dbReference>
<sequence>MSLSNSVKEFTLSTLNTYLIPSYWTKFKTNPIGRALKISEFYNKYQPDVIMMQEVWGVGIPEINSQLKENYSTFFDNRKDFKKPALNTAYNVSLNFVTKTGGLYYAQKPDIKLIWTDRETYNVSATRSQKGIRGHLYCMNEFFNNKTKIIDETENNNETTEKDEASKYLVVFNTHLDAFDNKNKVIQLEQARKYIEKTLYQTIPDILSKQIEESEKKVLPQVGVILVGDWNIPAHHQLYKSHLVKLLGEETEPMVDFYTKHYQMEDDKDHTYDVKNSLVTVKWAKGRIDYIFGLNSLNKKLILQSEEKNNRELNYELVPLKCLKYDIIRQEKGKEMTDHWPIIAQFSF</sequence>
<comment type="caution">
    <text evidence="1">The sequence shown here is derived from an EMBL/GenBank/DDBJ whole genome shotgun (WGS) entry which is preliminary data.</text>
</comment>
<gene>
    <name evidence="1" type="ORF">BCR36DRAFT_587817</name>
</gene>
<dbReference type="PANTHER" id="PTHR16320">
    <property type="entry name" value="SPHINGOMYELINASE FAMILY MEMBER"/>
    <property type="match status" value="1"/>
</dbReference>
<protein>
    <recommendedName>
        <fullName evidence="3">Endonuclease/exonuclease/phosphatase domain-containing protein</fullName>
    </recommendedName>
</protein>
<dbReference type="PANTHER" id="PTHR16320:SF23">
    <property type="entry name" value="SPHINGOMYELINASE C 1"/>
    <property type="match status" value="1"/>
</dbReference>
<evidence type="ECO:0000313" key="2">
    <source>
        <dbReference type="Proteomes" id="UP000193719"/>
    </source>
</evidence>
<dbReference type="AlphaFoldDB" id="A0A1Y1UW49"/>
<evidence type="ECO:0008006" key="3">
    <source>
        <dbReference type="Google" id="ProtNLM"/>
    </source>
</evidence>
<accession>A0A1Y1UW49</accession>
<dbReference type="InterPro" id="IPR036691">
    <property type="entry name" value="Endo/exonu/phosph_ase_sf"/>
</dbReference>
<dbReference type="Proteomes" id="UP000193719">
    <property type="component" value="Unassembled WGS sequence"/>
</dbReference>
<proteinExistence type="predicted"/>
<reference evidence="1 2" key="2">
    <citation type="submission" date="2016-08" db="EMBL/GenBank/DDBJ databases">
        <title>Pervasive Adenine N6-methylation of Active Genes in Fungi.</title>
        <authorList>
            <consortium name="DOE Joint Genome Institute"/>
            <person name="Mondo S.J."/>
            <person name="Dannebaum R.O."/>
            <person name="Kuo R.C."/>
            <person name="Labutti K."/>
            <person name="Haridas S."/>
            <person name="Kuo A."/>
            <person name="Salamov A."/>
            <person name="Ahrendt S.R."/>
            <person name="Lipzen A."/>
            <person name="Sullivan W."/>
            <person name="Andreopoulos W.B."/>
            <person name="Clum A."/>
            <person name="Lindquist E."/>
            <person name="Daum C."/>
            <person name="Ramamoorthy G.K."/>
            <person name="Gryganskyi A."/>
            <person name="Culley D."/>
            <person name="Magnuson J.K."/>
            <person name="James T.Y."/>
            <person name="O'Malley M.A."/>
            <person name="Stajich J.E."/>
            <person name="Spatafora J.W."/>
            <person name="Visel A."/>
            <person name="Grigoriev I.V."/>
        </authorList>
    </citation>
    <scope>NUCLEOTIDE SEQUENCE [LARGE SCALE GENOMIC DNA]</scope>
    <source>
        <strain evidence="2">finn</strain>
    </source>
</reference>
<organism evidence="1 2">
    <name type="scientific">Piromyces finnis</name>
    <dbReference type="NCBI Taxonomy" id="1754191"/>
    <lineage>
        <taxon>Eukaryota</taxon>
        <taxon>Fungi</taxon>
        <taxon>Fungi incertae sedis</taxon>
        <taxon>Chytridiomycota</taxon>
        <taxon>Chytridiomycota incertae sedis</taxon>
        <taxon>Neocallimastigomycetes</taxon>
        <taxon>Neocallimastigales</taxon>
        <taxon>Neocallimastigaceae</taxon>
        <taxon>Piromyces</taxon>
    </lineage>
</organism>
<dbReference type="GO" id="GO:0004767">
    <property type="term" value="F:sphingomyelin phosphodiesterase activity"/>
    <property type="evidence" value="ECO:0007669"/>
    <property type="project" value="InterPro"/>
</dbReference>
<keyword evidence="2" id="KW-1185">Reference proteome</keyword>
<reference evidence="1 2" key="1">
    <citation type="submission" date="2016-08" db="EMBL/GenBank/DDBJ databases">
        <title>Genomes of anaerobic fungi encode conserved fungal cellulosomes for biomass hydrolysis.</title>
        <authorList>
            <consortium name="DOE Joint Genome Institute"/>
            <person name="Haitjema C.H."/>
            <person name="Gilmore S.P."/>
            <person name="Henske J.K."/>
            <person name="Solomon K.V."/>
            <person name="De Groot R."/>
            <person name="Kuo A."/>
            <person name="Mondo S.J."/>
            <person name="Salamov A.A."/>
            <person name="Labutti K."/>
            <person name="Zhao Z."/>
            <person name="Chiniquy J."/>
            <person name="Barry K."/>
            <person name="Brewer H.M."/>
            <person name="Purvine S.O."/>
            <person name="Wright A.T."/>
            <person name="Boxma B."/>
            <person name="Van Alen T."/>
            <person name="Hackstein J.H."/>
            <person name="Baker S.E."/>
            <person name="Grigoriev I.V."/>
            <person name="O'Malley M.A."/>
        </authorList>
    </citation>
    <scope>NUCLEOTIDE SEQUENCE [LARGE SCALE GENOMIC DNA]</scope>
    <source>
        <strain evidence="2">finn</strain>
    </source>
</reference>
<dbReference type="OrthoDB" id="2112066at2759"/>
<dbReference type="SUPFAM" id="SSF56219">
    <property type="entry name" value="DNase I-like"/>
    <property type="match status" value="1"/>
</dbReference>
<dbReference type="Gene3D" id="3.60.10.10">
    <property type="entry name" value="Endonuclease/exonuclease/phosphatase"/>
    <property type="match status" value="1"/>
</dbReference>